<evidence type="ECO:0000256" key="1">
    <source>
        <dbReference type="SAM" id="Phobius"/>
    </source>
</evidence>
<feature type="transmembrane region" description="Helical" evidence="1">
    <location>
        <begin position="102"/>
        <end position="121"/>
    </location>
</feature>
<dbReference type="GO" id="GO:0042910">
    <property type="term" value="F:xenobiotic transmembrane transporter activity"/>
    <property type="evidence" value="ECO:0007669"/>
    <property type="project" value="TreeGrafter"/>
</dbReference>
<reference evidence="2" key="1">
    <citation type="submission" date="2013-08" db="EMBL/GenBank/DDBJ databases">
        <authorList>
            <person name="Mendez C."/>
            <person name="Richter M."/>
            <person name="Ferrer M."/>
            <person name="Sanchez J."/>
        </authorList>
    </citation>
    <scope>NUCLEOTIDE SEQUENCE</scope>
</reference>
<dbReference type="Gene3D" id="3.30.70.1430">
    <property type="entry name" value="Multidrug efflux transporter AcrB pore domain"/>
    <property type="match status" value="1"/>
</dbReference>
<protein>
    <submittedName>
        <fullName evidence="2">Acriflavin resistance protein</fullName>
    </submittedName>
</protein>
<reference evidence="2" key="2">
    <citation type="journal article" date="2014" name="ISME J.">
        <title>Microbial stratification in low pH oxic and suboxic macroscopic growths along an acid mine drainage.</title>
        <authorList>
            <person name="Mendez-Garcia C."/>
            <person name="Mesa V."/>
            <person name="Sprenger R.R."/>
            <person name="Richter M."/>
            <person name="Diez M.S."/>
            <person name="Solano J."/>
            <person name="Bargiela R."/>
            <person name="Golyshina O.V."/>
            <person name="Manteca A."/>
            <person name="Ramos J.L."/>
            <person name="Gallego J.R."/>
            <person name="Llorente I."/>
            <person name="Martins Dos Santos V.A."/>
            <person name="Jensen O.N."/>
            <person name="Pelaez A.I."/>
            <person name="Sanchez J."/>
            <person name="Ferrer M."/>
        </authorList>
    </citation>
    <scope>NUCLEOTIDE SEQUENCE</scope>
</reference>
<organism evidence="2">
    <name type="scientific">mine drainage metagenome</name>
    <dbReference type="NCBI Taxonomy" id="410659"/>
    <lineage>
        <taxon>unclassified sequences</taxon>
        <taxon>metagenomes</taxon>
        <taxon>ecological metagenomes</taxon>
    </lineage>
</organism>
<comment type="caution">
    <text evidence="2">The sequence shown here is derived from an EMBL/GenBank/DDBJ whole genome shotgun (WGS) entry which is preliminary data.</text>
</comment>
<dbReference type="Pfam" id="PF00873">
    <property type="entry name" value="ACR_tran"/>
    <property type="match status" value="1"/>
</dbReference>
<gene>
    <name evidence="2" type="ORF">B2A_03505</name>
</gene>
<feature type="non-terminal residue" evidence="2">
    <location>
        <position position="188"/>
    </location>
</feature>
<sequence>TVMLRATLEVRKAVIFATLSVVVMFLPVLYLSGVAGRLFRPLALAYVLAILASLVVALTVTPALASVLLGHVGLDPADPPVLARAKRIYSRMLARVERRPRTVFAAVALLVVGAFASVPAMRTDFLPQFNENDLIVHFETAPGTSLAATTRVGERAVRIMERLPQVAHVVMHVGRAHLSNGNALTNKA</sequence>
<dbReference type="EMBL" id="AUZZ01002350">
    <property type="protein sequence ID" value="EQD60780.1"/>
    <property type="molecule type" value="Genomic_DNA"/>
</dbReference>
<dbReference type="PANTHER" id="PTHR32063">
    <property type="match status" value="1"/>
</dbReference>
<dbReference type="Gene3D" id="1.20.1640.10">
    <property type="entry name" value="Multidrug efflux transporter AcrB transmembrane domain"/>
    <property type="match status" value="2"/>
</dbReference>
<dbReference type="PANTHER" id="PTHR32063:SF4">
    <property type="entry name" value="SLR6043 PROTEIN"/>
    <property type="match status" value="1"/>
</dbReference>
<evidence type="ECO:0000313" key="2">
    <source>
        <dbReference type="EMBL" id="EQD60780.1"/>
    </source>
</evidence>
<dbReference type="AlphaFoldDB" id="T1C3U6"/>
<name>T1C3U6_9ZZZZ</name>
<dbReference type="InterPro" id="IPR001036">
    <property type="entry name" value="Acrflvin-R"/>
</dbReference>
<keyword evidence="1" id="KW-1133">Transmembrane helix</keyword>
<dbReference type="SUPFAM" id="SSF82866">
    <property type="entry name" value="Multidrug efflux transporter AcrB transmembrane domain"/>
    <property type="match status" value="1"/>
</dbReference>
<dbReference type="PRINTS" id="PR00702">
    <property type="entry name" value="ACRIFLAVINRP"/>
</dbReference>
<accession>T1C3U6</accession>
<proteinExistence type="predicted"/>
<feature type="transmembrane region" description="Helical" evidence="1">
    <location>
        <begin position="43"/>
        <end position="69"/>
    </location>
</feature>
<feature type="transmembrane region" description="Helical" evidence="1">
    <location>
        <begin position="13"/>
        <end position="31"/>
    </location>
</feature>
<keyword evidence="1" id="KW-0472">Membrane</keyword>
<keyword evidence="1" id="KW-0812">Transmembrane</keyword>
<dbReference type="GO" id="GO:0005886">
    <property type="term" value="C:plasma membrane"/>
    <property type="evidence" value="ECO:0007669"/>
    <property type="project" value="TreeGrafter"/>
</dbReference>
<feature type="non-terminal residue" evidence="2">
    <location>
        <position position="1"/>
    </location>
</feature>